<dbReference type="InterPro" id="IPR000795">
    <property type="entry name" value="T_Tr_GTP-bd_dom"/>
</dbReference>
<dbReference type="Gene3D" id="2.40.30.10">
    <property type="entry name" value="Translation factors"/>
    <property type="match status" value="2"/>
</dbReference>
<dbReference type="PROSITE" id="PS01176">
    <property type="entry name" value="IF2"/>
    <property type="match status" value="1"/>
</dbReference>
<dbReference type="FunFam" id="3.40.50.10050:FF:000001">
    <property type="entry name" value="Translation initiation factor IF-2"/>
    <property type="match status" value="1"/>
</dbReference>
<sequence>MSNRDNSENESGGSNSQSNNPAPPRSSGGGERPPTEGGDGSGGRPPGEGDSSTNRPPSGEGSGYSSGGDRPSGGGSGGGNYGGGRPPSSGNYGGGGNRPPSGGGYSGGGGNRPPSGGGYSGGGGNRPPSGGGGYSGGGGGGRPPSGGGGYSGGGGRPGPGGSPGGRPGPSGGPGGRGPVAPPAFEPSRGDRRTTDRERDQAREKARETQLERDGSGARRGSKEADRGARFGVGGRAGVMNATTAPKQSRTGIRRMVEIYELPPTLTVKELADELGVGPSDIIRELIKNGVMASINQVIDYDTAAIVSGELGFETREVVPIKDDSQELHIPTKDEITQDPEAELRPPVVTIMGHVDHGKTKLLDAIRSTNVAAGEAGGITQHIGAYQVEINGKKITFLDTPGHEAFTQMRARGAQVTDIAILVVAADDGVMPQTLEALSHAKAAGVSIIVAINKIDREGANIDRVMSQLNEAGLIPEEWGGETPFVKVSAKNKIGIDDLLEMILIVSELAEWKANPNKDAIGTIIEAELDKNRGPIATVLVQNGTLNVKDYVVVGTVMGRVKALMDDKGRRIKRAEPSTPAEILGLEGVPIAGDILIAVGDEKTARDLVEMRSREKSQESQEATQAITLDDLFSQIQAGKVKELRVILKADVQGSVEAIRTSLEKLSNEKVKIKILFSGTGAITESDVMLAAADRSAIIIGFNVRPDVAAKRASDKSKVDIRFYNIIYNLIDEVKLAMEGMLEPTFQDVTDGYAEVRQVFKVGKSDAFAGLFVTDGKLLRGDKVRVLRNGTVMYDGGVSSLKRFKDDVREVAAGYECGIGLEDFNDFQEGDSLEFYHKEQVKTLLN</sequence>
<evidence type="ECO:0000256" key="9">
    <source>
        <dbReference type="RuleBase" id="RU000644"/>
    </source>
</evidence>
<feature type="compositionally biased region" description="Low complexity" evidence="10">
    <location>
        <begin position="1"/>
        <end position="20"/>
    </location>
</feature>
<dbReference type="FunFam" id="3.40.50.300:FF:000019">
    <property type="entry name" value="Translation initiation factor IF-2"/>
    <property type="match status" value="1"/>
</dbReference>
<evidence type="ECO:0000256" key="7">
    <source>
        <dbReference type="ARBA" id="ARBA00025162"/>
    </source>
</evidence>
<proteinExistence type="inferred from homology"/>
<dbReference type="Proteomes" id="UP000521676">
    <property type="component" value="Unassembled WGS sequence"/>
</dbReference>
<feature type="binding site" evidence="8">
    <location>
        <begin position="398"/>
        <end position="402"/>
    </location>
    <ligand>
        <name>GTP</name>
        <dbReference type="ChEBI" id="CHEBI:37565"/>
    </ligand>
</feature>
<protein>
    <recommendedName>
        <fullName evidence="2 8">Translation initiation factor IF-2</fullName>
    </recommendedName>
</protein>
<dbReference type="InterPro" id="IPR023115">
    <property type="entry name" value="TIF_IF2_dom3"/>
</dbReference>
<feature type="compositionally biased region" description="Gly residues" evidence="10">
    <location>
        <begin position="27"/>
        <end position="46"/>
    </location>
</feature>
<dbReference type="Gene3D" id="3.40.50.10050">
    <property type="entry name" value="Translation initiation factor IF- 2, domain 3"/>
    <property type="match status" value="1"/>
</dbReference>
<feature type="domain" description="Tr-type G" evidence="11">
    <location>
        <begin position="343"/>
        <end position="510"/>
    </location>
</feature>
<dbReference type="GO" id="GO:0005829">
    <property type="term" value="C:cytosol"/>
    <property type="evidence" value="ECO:0007669"/>
    <property type="project" value="TreeGrafter"/>
</dbReference>
<feature type="binding site" evidence="8">
    <location>
        <begin position="352"/>
        <end position="359"/>
    </location>
    <ligand>
        <name>GTP</name>
        <dbReference type="ChEBI" id="CHEBI:37565"/>
    </ligand>
</feature>
<feature type="region of interest" description="G-domain" evidence="8">
    <location>
        <begin position="346"/>
        <end position="494"/>
    </location>
</feature>
<evidence type="ECO:0000313" key="12">
    <source>
        <dbReference type="EMBL" id="NWJ48347.1"/>
    </source>
</evidence>
<keyword evidence="3 8" id="KW-0396">Initiation factor</keyword>
<dbReference type="Pfam" id="PF11987">
    <property type="entry name" value="IF-2"/>
    <property type="match status" value="1"/>
</dbReference>
<dbReference type="PANTHER" id="PTHR43381">
    <property type="entry name" value="TRANSLATION INITIATION FACTOR IF-2-RELATED"/>
    <property type="match status" value="1"/>
</dbReference>
<evidence type="ECO:0000313" key="13">
    <source>
        <dbReference type="Proteomes" id="UP000521676"/>
    </source>
</evidence>
<dbReference type="FunFam" id="2.40.30.10:FF:000007">
    <property type="entry name" value="Translation initiation factor IF-2"/>
    <property type="match status" value="1"/>
</dbReference>
<dbReference type="InterPro" id="IPR000178">
    <property type="entry name" value="TF_IF2_bacterial-like"/>
</dbReference>
<keyword evidence="6 8" id="KW-0342">GTP-binding</keyword>
<dbReference type="NCBIfam" id="TIGR00487">
    <property type="entry name" value="IF-2"/>
    <property type="match status" value="1"/>
</dbReference>
<evidence type="ECO:0000256" key="4">
    <source>
        <dbReference type="ARBA" id="ARBA00022741"/>
    </source>
</evidence>
<dbReference type="EMBL" id="JACATZ010000003">
    <property type="protein sequence ID" value="NWJ48347.1"/>
    <property type="molecule type" value="Genomic_DNA"/>
</dbReference>
<evidence type="ECO:0000256" key="10">
    <source>
        <dbReference type="SAM" id="MobiDB-lite"/>
    </source>
</evidence>
<dbReference type="Pfam" id="PF04760">
    <property type="entry name" value="IF2_N"/>
    <property type="match status" value="1"/>
</dbReference>
<dbReference type="GO" id="GO:0003924">
    <property type="term" value="F:GTPase activity"/>
    <property type="evidence" value="ECO:0007669"/>
    <property type="project" value="UniProtKB-UniRule"/>
</dbReference>
<evidence type="ECO:0000256" key="6">
    <source>
        <dbReference type="ARBA" id="ARBA00023134"/>
    </source>
</evidence>
<comment type="subcellular location">
    <subcellularLocation>
        <location evidence="8">Cytoplasm</location>
    </subcellularLocation>
</comment>
<evidence type="ECO:0000256" key="1">
    <source>
        <dbReference type="ARBA" id="ARBA00007733"/>
    </source>
</evidence>
<dbReference type="InterPro" id="IPR036925">
    <property type="entry name" value="TIF_IF2_dom3_sf"/>
</dbReference>
<dbReference type="GO" id="GO:0005525">
    <property type="term" value="F:GTP binding"/>
    <property type="evidence" value="ECO:0007669"/>
    <property type="project" value="UniProtKB-KW"/>
</dbReference>
<feature type="binding site" evidence="8">
    <location>
        <begin position="452"/>
        <end position="455"/>
    </location>
    <ligand>
        <name>GTP</name>
        <dbReference type="ChEBI" id="CHEBI:37565"/>
    </ligand>
</feature>
<feature type="region of interest" description="Disordered" evidence="10">
    <location>
        <begin position="1"/>
        <end position="236"/>
    </location>
</feature>
<accession>A0A8T7M874</accession>
<dbReference type="AlphaFoldDB" id="A0A8T7M874"/>
<gene>
    <name evidence="8 12" type="primary">infB</name>
    <name evidence="12" type="ORF">HXX08_21025</name>
</gene>
<dbReference type="GO" id="GO:0003743">
    <property type="term" value="F:translation initiation factor activity"/>
    <property type="evidence" value="ECO:0007669"/>
    <property type="project" value="UniProtKB-UniRule"/>
</dbReference>
<dbReference type="InterPro" id="IPR005225">
    <property type="entry name" value="Small_GTP-bd"/>
</dbReference>
<dbReference type="SUPFAM" id="SSF52540">
    <property type="entry name" value="P-loop containing nucleoside triphosphate hydrolases"/>
    <property type="match status" value="1"/>
</dbReference>
<evidence type="ECO:0000259" key="11">
    <source>
        <dbReference type="PROSITE" id="PS51722"/>
    </source>
</evidence>
<keyword evidence="4 8" id="KW-0547">Nucleotide-binding</keyword>
<dbReference type="InterPro" id="IPR006847">
    <property type="entry name" value="IF2_N"/>
</dbReference>
<evidence type="ECO:0000256" key="5">
    <source>
        <dbReference type="ARBA" id="ARBA00022917"/>
    </source>
</evidence>
<dbReference type="CDD" id="cd01887">
    <property type="entry name" value="IF2_eIF5B"/>
    <property type="match status" value="1"/>
</dbReference>
<dbReference type="Pfam" id="PF22042">
    <property type="entry name" value="EF-G_D2"/>
    <property type="match status" value="1"/>
</dbReference>
<name>A0A8T7M874_9CHLR</name>
<dbReference type="Pfam" id="PF00009">
    <property type="entry name" value="GTP_EFTU"/>
    <property type="match status" value="1"/>
</dbReference>
<dbReference type="HAMAP" id="MF_00100_B">
    <property type="entry name" value="IF_2_B"/>
    <property type="match status" value="1"/>
</dbReference>
<dbReference type="NCBIfam" id="TIGR00231">
    <property type="entry name" value="small_GTP"/>
    <property type="match status" value="1"/>
</dbReference>
<dbReference type="PANTHER" id="PTHR43381:SF5">
    <property type="entry name" value="TR-TYPE G DOMAIN-CONTAINING PROTEIN"/>
    <property type="match status" value="1"/>
</dbReference>
<dbReference type="SUPFAM" id="SSF50447">
    <property type="entry name" value="Translation proteins"/>
    <property type="match status" value="2"/>
</dbReference>
<dbReference type="FunFam" id="2.40.30.10:FF:000008">
    <property type="entry name" value="Translation initiation factor IF-2"/>
    <property type="match status" value="1"/>
</dbReference>
<comment type="caution">
    <text evidence="12">The sequence shown here is derived from an EMBL/GenBank/DDBJ whole genome shotgun (WGS) entry which is preliminary data.</text>
</comment>
<keyword evidence="5 8" id="KW-0648">Protein biosynthesis</keyword>
<dbReference type="InterPro" id="IPR027417">
    <property type="entry name" value="P-loop_NTPase"/>
</dbReference>
<feature type="compositionally biased region" description="Basic and acidic residues" evidence="10">
    <location>
        <begin position="187"/>
        <end position="228"/>
    </location>
</feature>
<evidence type="ECO:0000256" key="8">
    <source>
        <dbReference type="HAMAP-Rule" id="MF_00100"/>
    </source>
</evidence>
<organism evidence="12 13">
    <name type="scientific">Candidatus Chlorohelix allophototropha</name>
    <dbReference type="NCBI Taxonomy" id="3003348"/>
    <lineage>
        <taxon>Bacteria</taxon>
        <taxon>Bacillati</taxon>
        <taxon>Chloroflexota</taxon>
        <taxon>Chloroflexia</taxon>
        <taxon>Candidatus Chloroheliales</taxon>
        <taxon>Candidatus Chloroheliaceae</taxon>
        <taxon>Candidatus Chlorohelix</taxon>
    </lineage>
</organism>
<dbReference type="CDD" id="cd03692">
    <property type="entry name" value="mtIF2_IVc"/>
    <property type="match status" value="1"/>
</dbReference>
<dbReference type="CDD" id="cd03702">
    <property type="entry name" value="IF2_mtIF2_II"/>
    <property type="match status" value="1"/>
</dbReference>
<dbReference type="InterPro" id="IPR015760">
    <property type="entry name" value="TIF_IF2"/>
</dbReference>
<evidence type="ECO:0000256" key="3">
    <source>
        <dbReference type="ARBA" id="ARBA00022540"/>
    </source>
</evidence>
<feature type="compositionally biased region" description="Gly residues" evidence="10">
    <location>
        <begin position="60"/>
        <end position="177"/>
    </location>
</feature>
<dbReference type="InterPro" id="IPR053905">
    <property type="entry name" value="EF-G-like_DII"/>
</dbReference>
<reference evidence="12 13" key="1">
    <citation type="submission" date="2020-06" db="EMBL/GenBank/DDBJ databases">
        <title>Anoxygenic phototrophic Chloroflexota member uses a Type I reaction center.</title>
        <authorList>
            <person name="Tsuji J.M."/>
            <person name="Shaw N.A."/>
            <person name="Nagashima S."/>
            <person name="Venkiteswaran J."/>
            <person name="Schiff S.L."/>
            <person name="Hanada S."/>
            <person name="Tank M."/>
            <person name="Neufeld J.D."/>
        </authorList>
    </citation>
    <scope>NUCLEOTIDE SEQUENCE [LARGE SCALE GENOMIC DNA]</scope>
    <source>
        <strain evidence="12">L227-S17</strain>
    </source>
</reference>
<dbReference type="SUPFAM" id="SSF52156">
    <property type="entry name" value="Initiation factor IF2/eIF5b, domain 3"/>
    <property type="match status" value="1"/>
</dbReference>
<evidence type="ECO:0000256" key="2">
    <source>
        <dbReference type="ARBA" id="ARBA00020675"/>
    </source>
</evidence>
<comment type="function">
    <text evidence="7 8 9">One of the essential components for the initiation of protein synthesis. Protects formylmethionyl-tRNA from spontaneous hydrolysis and promotes its binding to the 30S ribosomal subunits. Also involved in the hydrolysis of GTP during the formation of the 70S ribosomal complex.</text>
</comment>
<dbReference type="InterPro" id="IPR044145">
    <property type="entry name" value="IF2_II"/>
</dbReference>
<comment type="similarity">
    <text evidence="1 8 9">Belongs to the TRAFAC class translation factor GTPase superfamily. Classic translation factor GTPase family. IF-2 subfamily.</text>
</comment>
<dbReference type="InterPro" id="IPR009000">
    <property type="entry name" value="Transl_B-barrel_sf"/>
</dbReference>
<dbReference type="PROSITE" id="PS51722">
    <property type="entry name" value="G_TR_2"/>
    <property type="match status" value="1"/>
</dbReference>
<dbReference type="Gene3D" id="3.40.50.300">
    <property type="entry name" value="P-loop containing nucleotide triphosphate hydrolases"/>
    <property type="match status" value="1"/>
</dbReference>
<keyword evidence="8" id="KW-0963">Cytoplasm</keyword>